<keyword evidence="4" id="KW-1185">Reference proteome</keyword>
<feature type="compositionally biased region" description="Gly residues" evidence="1">
    <location>
        <begin position="46"/>
        <end position="65"/>
    </location>
</feature>
<feature type="compositionally biased region" description="Low complexity" evidence="1">
    <location>
        <begin position="66"/>
        <end position="77"/>
    </location>
</feature>
<evidence type="ECO:0000256" key="1">
    <source>
        <dbReference type="SAM" id="MobiDB-lite"/>
    </source>
</evidence>
<sequence length="227" mass="22418">MGRSSAFLRFRAIGIGVALVLLTAGCGGAAGAAGHLPNTGSTGPVGTPGAGGTGGNAGTPGGSGVSGVPTAGSSTSASGGGAQVPADGREAAVGRTVLSTYQNWWAAQVKAYAGADPDGAQVAAYSSGTALSGVLLSLRALHAAKLVMTGQPSLDPVVQSLNLGGATPSVVISDCVDVTGWHQTDPSNGSYHDAPQHLTRYPATAVMRTNGVIWKVFEFNREAGRTC</sequence>
<feature type="signal peptide" evidence="2">
    <location>
        <begin position="1"/>
        <end position="32"/>
    </location>
</feature>
<gene>
    <name evidence="3" type="ORF">FHX73_11240</name>
</gene>
<reference evidence="3 4" key="1">
    <citation type="submission" date="2019-06" db="EMBL/GenBank/DDBJ databases">
        <title>Sequencing the genomes of 1000 actinobacteria strains.</title>
        <authorList>
            <person name="Klenk H.-P."/>
        </authorList>
    </citation>
    <scope>NUCLEOTIDE SEQUENCE [LARGE SCALE GENOMIC DNA]</scope>
    <source>
        <strain evidence="3 4">DSM 44826</strain>
    </source>
</reference>
<dbReference type="PROSITE" id="PS51257">
    <property type="entry name" value="PROKAR_LIPOPROTEIN"/>
    <property type="match status" value="1"/>
</dbReference>
<protein>
    <recommendedName>
        <fullName evidence="5">Collagen triple helix repeat protein</fullName>
    </recommendedName>
</protein>
<feature type="compositionally biased region" description="Low complexity" evidence="1">
    <location>
        <begin position="36"/>
        <end position="45"/>
    </location>
</feature>
<evidence type="ECO:0000313" key="3">
    <source>
        <dbReference type="EMBL" id="TWF96468.1"/>
    </source>
</evidence>
<feature type="chain" id="PRO_5022110881" description="Collagen triple helix repeat protein" evidence="2">
    <location>
        <begin position="33"/>
        <end position="227"/>
    </location>
</feature>
<evidence type="ECO:0000313" key="4">
    <source>
        <dbReference type="Proteomes" id="UP000317940"/>
    </source>
</evidence>
<dbReference type="AlphaFoldDB" id="A0A561UAS5"/>
<feature type="region of interest" description="Disordered" evidence="1">
    <location>
        <begin position="36"/>
        <end position="86"/>
    </location>
</feature>
<accession>A0A561UAS5</accession>
<name>A0A561UAS5_9ACTN</name>
<comment type="caution">
    <text evidence="3">The sequence shown here is derived from an EMBL/GenBank/DDBJ whole genome shotgun (WGS) entry which is preliminary data.</text>
</comment>
<evidence type="ECO:0000256" key="2">
    <source>
        <dbReference type="SAM" id="SignalP"/>
    </source>
</evidence>
<evidence type="ECO:0008006" key="5">
    <source>
        <dbReference type="Google" id="ProtNLM"/>
    </source>
</evidence>
<keyword evidence="2" id="KW-0732">Signal</keyword>
<proteinExistence type="predicted"/>
<organism evidence="3 4">
    <name type="scientific">Kitasatospora viridis</name>
    <dbReference type="NCBI Taxonomy" id="281105"/>
    <lineage>
        <taxon>Bacteria</taxon>
        <taxon>Bacillati</taxon>
        <taxon>Actinomycetota</taxon>
        <taxon>Actinomycetes</taxon>
        <taxon>Kitasatosporales</taxon>
        <taxon>Streptomycetaceae</taxon>
        <taxon>Kitasatospora</taxon>
    </lineage>
</organism>
<dbReference type="Proteomes" id="UP000317940">
    <property type="component" value="Unassembled WGS sequence"/>
</dbReference>
<dbReference type="EMBL" id="VIWT01000001">
    <property type="protein sequence ID" value="TWF96468.1"/>
    <property type="molecule type" value="Genomic_DNA"/>
</dbReference>